<keyword evidence="1 5" id="KW-0699">rRNA-binding</keyword>
<dbReference type="CDD" id="cd00495">
    <property type="entry name" value="Ribosomal_L25_TL5_CTC"/>
    <property type="match status" value="1"/>
</dbReference>
<dbReference type="SUPFAM" id="SSF50715">
    <property type="entry name" value="Ribosomal protein L25-like"/>
    <property type="match status" value="1"/>
</dbReference>
<dbReference type="InterPro" id="IPR020057">
    <property type="entry name" value="Ribosomal_bL25_b-dom"/>
</dbReference>
<proteinExistence type="inferred from homology"/>
<dbReference type="NCBIfam" id="TIGR00731">
    <property type="entry name" value="bL25_bact_ctc"/>
    <property type="match status" value="1"/>
</dbReference>
<dbReference type="PANTHER" id="PTHR33284:SF1">
    <property type="entry name" value="RIBOSOMAL PROTEIN L25_GLN-TRNA SYNTHETASE, ANTI-CODON-BINDING DOMAIN-CONTAINING PROTEIN"/>
    <property type="match status" value="1"/>
</dbReference>
<dbReference type="OrthoDB" id="9790002at2"/>
<dbReference type="Proteomes" id="UP000198304">
    <property type="component" value="Unassembled WGS sequence"/>
</dbReference>
<dbReference type="Pfam" id="PF14693">
    <property type="entry name" value="Ribosomal_TL5_C"/>
    <property type="match status" value="1"/>
</dbReference>
<dbReference type="GO" id="GO:0022625">
    <property type="term" value="C:cytosolic large ribosomal subunit"/>
    <property type="evidence" value="ECO:0007669"/>
    <property type="project" value="TreeGrafter"/>
</dbReference>
<evidence type="ECO:0000259" key="6">
    <source>
        <dbReference type="Pfam" id="PF01386"/>
    </source>
</evidence>
<evidence type="ECO:0000256" key="4">
    <source>
        <dbReference type="ARBA" id="ARBA00023274"/>
    </source>
</evidence>
<feature type="domain" description="Large ribosomal subunit protein bL25 L25" evidence="6">
    <location>
        <begin position="7"/>
        <end position="91"/>
    </location>
</feature>
<evidence type="ECO:0000256" key="5">
    <source>
        <dbReference type="HAMAP-Rule" id="MF_01334"/>
    </source>
</evidence>
<evidence type="ECO:0000313" key="9">
    <source>
        <dbReference type="Proteomes" id="UP000198304"/>
    </source>
</evidence>
<comment type="subunit">
    <text evidence="5">Part of the 50S ribosomal subunit; part of the 5S rRNA/L5/L18/L25 subcomplex. Contacts the 5S rRNA. Binds to the 5S rRNA independently of L5 and L18.</text>
</comment>
<dbReference type="InterPro" id="IPR011035">
    <property type="entry name" value="Ribosomal_bL25/Gln-tRNA_synth"/>
</dbReference>
<comment type="similarity">
    <text evidence="5">Belongs to the bacterial ribosomal protein bL25 family. CTC subfamily.</text>
</comment>
<dbReference type="EMBL" id="FZOJ01000033">
    <property type="protein sequence ID" value="SNT00508.1"/>
    <property type="molecule type" value="Genomic_DNA"/>
</dbReference>
<gene>
    <name evidence="5" type="primary">rplY</name>
    <name evidence="5" type="synonym">ctc</name>
    <name evidence="8" type="ORF">SAMN05446037_10335</name>
</gene>
<dbReference type="Gene3D" id="2.40.240.10">
    <property type="entry name" value="Ribosomal Protein L25, Chain P"/>
    <property type="match status" value="1"/>
</dbReference>
<keyword evidence="3 5" id="KW-0689">Ribosomal protein</keyword>
<name>A0A239J4U6_9FIRM</name>
<keyword evidence="9" id="KW-1185">Reference proteome</keyword>
<evidence type="ECO:0000256" key="1">
    <source>
        <dbReference type="ARBA" id="ARBA00022730"/>
    </source>
</evidence>
<feature type="domain" description="Large ribosomal subunit protein bL25 beta" evidence="7">
    <location>
        <begin position="100"/>
        <end position="180"/>
    </location>
</feature>
<organism evidence="8 9">
    <name type="scientific">Anaerovirgula multivorans</name>
    <dbReference type="NCBI Taxonomy" id="312168"/>
    <lineage>
        <taxon>Bacteria</taxon>
        <taxon>Bacillati</taxon>
        <taxon>Bacillota</taxon>
        <taxon>Clostridia</taxon>
        <taxon>Peptostreptococcales</taxon>
        <taxon>Natronincolaceae</taxon>
        <taxon>Anaerovirgula</taxon>
    </lineage>
</organism>
<dbReference type="GO" id="GO:0003735">
    <property type="term" value="F:structural constituent of ribosome"/>
    <property type="evidence" value="ECO:0007669"/>
    <property type="project" value="InterPro"/>
</dbReference>
<dbReference type="InterPro" id="IPR020930">
    <property type="entry name" value="Ribosomal_uL5_bac-type"/>
</dbReference>
<dbReference type="RefSeq" id="WP_089284845.1">
    <property type="nucleotide sequence ID" value="NZ_FZOJ01000033.1"/>
</dbReference>
<keyword evidence="2 5" id="KW-0694">RNA-binding</keyword>
<dbReference type="GO" id="GO:0006412">
    <property type="term" value="P:translation"/>
    <property type="evidence" value="ECO:0007669"/>
    <property type="project" value="UniProtKB-UniRule"/>
</dbReference>
<dbReference type="Pfam" id="PF01386">
    <property type="entry name" value="Ribosomal_L25p"/>
    <property type="match status" value="1"/>
</dbReference>
<evidence type="ECO:0000256" key="2">
    <source>
        <dbReference type="ARBA" id="ARBA00022884"/>
    </source>
</evidence>
<dbReference type="GO" id="GO:0008097">
    <property type="term" value="F:5S rRNA binding"/>
    <property type="evidence" value="ECO:0007669"/>
    <property type="project" value="InterPro"/>
</dbReference>
<dbReference type="AlphaFoldDB" id="A0A239J4U6"/>
<evidence type="ECO:0000256" key="3">
    <source>
        <dbReference type="ARBA" id="ARBA00022980"/>
    </source>
</evidence>
<keyword evidence="4 5" id="KW-0687">Ribonucleoprotein</keyword>
<dbReference type="InterPro" id="IPR037121">
    <property type="entry name" value="Ribosomal_bL25_C"/>
</dbReference>
<dbReference type="HAMAP" id="MF_01334">
    <property type="entry name" value="Ribosomal_bL25_CTC"/>
    <property type="match status" value="1"/>
</dbReference>
<dbReference type="PANTHER" id="PTHR33284">
    <property type="entry name" value="RIBOSOMAL PROTEIN L25/GLN-TRNA SYNTHETASE, ANTI-CODON-BINDING DOMAIN-CONTAINING PROTEIN"/>
    <property type="match status" value="1"/>
</dbReference>
<reference evidence="8 9" key="1">
    <citation type="submission" date="2017-06" db="EMBL/GenBank/DDBJ databases">
        <authorList>
            <person name="Kim H.J."/>
            <person name="Triplett B.A."/>
        </authorList>
    </citation>
    <scope>NUCLEOTIDE SEQUENCE [LARGE SCALE GENOMIC DNA]</scope>
    <source>
        <strain evidence="8 9">SCA</strain>
    </source>
</reference>
<dbReference type="InterPro" id="IPR001021">
    <property type="entry name" value="Ribosomal_bL25_long"/>
</dbReference>
<dbReference type="Gene3D" id="2.170.120.20">
    <property type="entry name" value="Ribosomal protein L25, beta domain"/>
    <property type="match status" value="1"/>
</dbReference>
<sequence length="203" mass="22775">MVSSIESNIRNDIGSNANHRLRDTGYIPAVIYGKNMNTLPIEVHKRELESLVRHGGEKSLIDVSIGGESYTAYIKEIQWNPVTRQIMHLDLQQVNADERIHVSIPVVLKGRGFVEKGGIVVQQQLKEVEIECTAGNIPKKIEYDITHFRPGDILKVADMEFGEEISILDELQSVVASIATVEKVIDDEGEVPVEKKIEPNDRH</sequence>
<dbReference type="InterPro" id="IPR020056">
    <property type="entry name" value="Rbsml_bL25/Gln-tRNA_synth_N"/>
</dbReference>
<dbReference type="InterPro" id="IPR029751">
    <property type="entry name" value="Ribosomal_L25_dom"/>
</dbReference>
<evidence type="ECO:0000313" key="8">
    <source>
        <dbReference type="EMBL" id="SNT00508.1"/>
    </source>
</evidence>
<accession>A0A239J4U6</accession>
<evidence type="ECO:0000259" key="7">
    <source>
        <dbReference type="Pfam" id="PF14693"/>
    </source>
</evidence>
<protein>
    <recommendedName>
        <fullName evidence="5">Large ribosomal subunit protein bL25</fullName>
    </recommendedName>
    <alternativeName>
        <fullName evidence="5">General stress protein CTC</fullName>
    </alternativeName>
</protein>
<comment type="function">
    <text evidence="5">This is one of the proteins that binds to the 5S RNA in the ribosome where it forms part of the central protuberance.</text>
</comment>